<feature type="compositionally biased region" description="Polar residues" evidence="1">
    <location>
        <begin position="317"/>
        <end position="337"/>
    </location>
</feature>
<gene>
    <name evidence="3" type="ORF">WCD41_14760</name>
</gene>
<feature type="compositionally biased region" description="Basic and acidic residues" evidence="1">
    <location>
        <begin position="430"/>
        <end position="441"/>
    </location>
</feature>
<dbReference type="EMBL" id="JBBEGL010000003">
    <property type="protein sequence ID" value="MEJ2887718.1"/>
    <property type="molecule type" value="Genomic_DNA"/>
</dbReference>
<dbReference type="InterPro" id="IPR025975">
    <property type="entry name" value="Polysacc_lyase"/>
</dbReference>
<comment type="caution">
    <text evidence="3">The sequence shown here is derived from an EMBL/GenBank/DDBJ whole genome shotgun (WGS) entry which is preliminary data.</text>
</comment>
<accession>A0ABU8N5P5</accession>
<evidence type="ECO:0000313" key="3">
    <source>
        <dbReference type="EMBL" id="MEJ2887718.1"/>
    </source>
</evidence>
<feature type="compositionally biased region" description="Basic and acidic residues" evidence="1">
    <location>
        <begin position="338"/>
        <end position="348"/>
    </location>
</feature>
<reference evidence="3 4" key="1">
    <citation type="submission" date="2024-03" db="EMBL/GenBank/DDBJ databases">
        <title>Actinomycetospora sp. OC33-EN06, a novel actinomycete isolated from wild orchid (Aerides multiflora).</title>
        <authorList>
            <person name="Suriyachadkun C."/>
        </authorList>
    </citation>
    <scope>NUCLEOTIDE SEQUENCE [LARGE SCALE GENOMIC DNA]</scope>
    <source>
        <strain evidence="3 4">OC33-EN06</strain>
    </source>
</reference>
<evidence type="ECO:0000256" key="2">
    <source>
        <dbReference type="SAM" id="Phobius"/>
    </source>
</evidence>
<keyword evidence="2" id="KW-0472">Membrane</keyword>
<proteinExistence type="predicted"/>
<keyword evidence="2" id="KW-0812">Transmembrane</keyword>
<keyword evidence="4" id="KW-1185">Reference proteome</keyword>
<feature type="compositionally biased region" description="Basic and acidic residues" evidence="1">
    <location>
        <begin position="449"/>
        <end position="473"/>
    </location>
</feature>
<feature type="compositionally biased region" description="Basic and acidic residues" evidence="1">
    <location>
        <begin position="403"/>
        <end position="418"/>
    </location>
</feature>
<feature type="compositionally biased region" description="Low complexity" evidence="1">
    <location>
        <begin position="10"/>
        <end position="22"/>
    </location>
</feature>
<keyword evidence="3" id="KW-0456">Lyase</keyword>
<feature type="region of interest" description="Disordered" evidence="1">
    <location>
        <begin position="1"/>
        <end position="33"/>
    </location>
</feature>
<sequence>MGRHRDTRAATRPIAATTPGGARSHRRPPGAARARAVSLVAVGALAGGIAIASTSAPWLREASLPRPDAGPGDDASPAPGSGPPVLPAPAGPSASPASRPAADVPASEVWHADGPGAFGRTPWNTVGASPPRVSGDEVAVDLTGRGQRSELEPAVPVVGEGSRQDVTFSLRLDGTFAPGPSARQVVARWENDGPGRAPLDLRLEDGELVLHGGEGHPSGPRTFTRSLGPAPIAGWIALRLAVRFSSDPTKASVSVWRDGRPLVVDDHPRGGTLYPGQQSYLKVGLHRDPTVALPSTVRFRALGIDHTAGEAPASAHRATTTPAGTSDRATSPSSSETPSRDEADRDVARSSSPSTAAARRPQREERGSTRSRTTPSPESSRDRGSRNDSDRQSGHLTSSRAETSPESRSQHREPETTRPRRSSSSVPPSAREDASPRRTAQDPDSPGDVAHDRASAHTDDGRHDDSAERDGGG</sequence>
<organism evidence="3 4">
    <name type="scientific">Actinomycetospora aeridis</name>
    <dbReference type="NCBI Taxonomy" id="3129231"/>
    <lineage>
        <taxon>Bacteria</taxon>
        <taxon>Bacillati</taxon>
        <taxon>Actinomycetota</taxon>
        <taxon>Actinomycetes</taxon>
        <taxon>Pseudonocardiales</taxon>
        <taxon>Pseudonocardiaceae</taxon>
        <taxon>Actinomycetospora</taxon>
    </lineage>
</organism>
<evidence type="ECO:0000313" key="4">
    <source>
        <dbReference type="Proteomes" id="UP001370100"/>
    </source>
</evidence>
<feature type="compositionally biased region" description="Pro residues" evidence="1">
    <location>
        <begin position="80"/>
        <end position="90"/>
    </location>
</feature>
<feature type="region of interest" description="Disordered" evidence="1">
    <location>
        <begin position="308"/>
        <end position="473"/>
    </location>
</feature>
<evidence type="ECO:0000256" key="1">
    <source>
        <dbReference type="SAM" id="MobiDB-lite"/>
    </source>
</evidence>
<feature type="transmembrane region" description="Helical" evidence="2">
    <location>
        <begin position="36"/>
        <end position="59"/>
    </location>
</feature>
<feature type="compositionally biased region" description="Low complexity" evidence="1">
    <location>
        <begin position="64"/>
        <end position="79"/>
    </location>
</feature>
<keyword evidence="2" id="KW-1133">Transmembrane helix</keyword>
<feature type="region of interest" description="Disordered" evidence="1">
    <location>
        <begin position="56"/>
        <end position="136"/>
    </location>
</feature>
<feature type="compositionally biased region" description="Low complexity" evidence="1">
    <location>
        <begin position="91"/>
        <end position="107"/>
    </location>
</feature>
<protein>
    <submittedName>
        <fullName evidence="3">Heparin lyase I family protein</fullName>
    </submittedName>
</protein>
<dbReference type="Proteomes" id="UP001370100">
    <property type="component" value="Unassembled WGS sequence"/>
</dbReference>
<dbReference type="GO" id="GO:0016829">
    <property type="term" value="F:lyase activity"/>
    <property type="evidence" value="ECO:0007669"/>
    <property type="project" value="UniProtKB-KW"/>
</dbReference>
<feature type="compositionally biased region" description="Low complexity" evidence="1">
    <location>
        <begin position="349"/>
        <end position="359"/>
    </location>
</feature>
<dbReference type="RefSeq" id="WP_337714165.1">
    <property type="nucleotide sequence ID" value="NZ_JBBEGL010000003.1"/>
</dbReference>
<feature type="compositionally biased region" description="Basic and acidic residues" evidence="1">
    <location>
        <begin position="379"/>
        <end position="393"/>
    </location>
</feature>
<dbReference type="Pfam" id="PF14099">
    <property type="entry name" value="Polysacc_lyase"/>
    <property type="match status" value="1"/>
</dbReference>
<dbReference type="Gene3D" id="2.60.120.200">
    <property type="match status" value="1"/>
</dbReference>
<name>A0ABU8N5P5_9PSEU</name>